<dbReference type="CDD" id="cd01998">
    <property type="entry name" value="MnmA_TRMU-like"/>
    <property type="match status" value="1"/>
</dbReference>
<dbReference type="PANTHER" id="PTHR11933:SF5">
    <property type="entry name" value="MITOCHONDRIAL TRNA-SPECIFIC 2-THIOURIDYLASE 1"/>
    <property type="match status" value="1"/>
</dbReference>
<evidence type="ECO:0000256" key="11">
    <source>
        <dbReference type="ARBA" id="ARBA00049564"/>
    </source>
</evidence>
<evidence type="ECO:0000256" key="8">
    <source>
        <dbReference type="ARBA" id="ARBA00022840"/>
    </source>
</evidence>
<comment type="caution">
    <text evidence="14">The sequence shown here is derived from an EMBL/GenBank/DDBJ whole genome shotgun (WGS) entry which is preliminary data.</text>
</comment>
<dbReference type="GO" id="GO:0016783">
    <property type="term" value="F:sulfurtransferase activity"/>
    <property type="evidence" value="ECO:0007669"/>
    <property type="project" value="InterPro"/>
</dbReference>
<sequence>MSVSKISVELFKQDGPHFKPHSEHPPAQRLKNVLAFLATSSKSSILSPKGNQSACFSTSNAKFLNRDHSSNAIIHVAMSGGVDSAVAAHILIKSGHNPKNLKPIYFKTGFDLDHIDHQQNLPSKPLIKTNCQWKKDWNDLLIICRQLSISEPQLVDLSKDYWNQVWLPCLDSWENGQTPNVDILCNRFIKFGIVAQKVFQNNPNSLLATGHYARIQYNSSLKLFQANDKLKDQSYFLSMVSPSILKRTIFPIGHLSKLEVRKIATKLGLINSNKPESMGICLVEPTLPKGHFHKFLAEHLNDNPGKILSKDGKILGNHQGLWRYTIGQRCRIPSQSFKMFVSAKDPNQNTLNVVPGYNHPDLYSQIVYCDNFFWIRPILNQTNQPIEINLLARLRKGQLELMPCKVQMVAIKNQDKKVEKTTLRVELEKPEHGVALAQVLVLQSGEEVLGGGLIDMTFRDHHHEQQQQDSRSYLGRGI</sequence>
<comment type="function">
    <text evidence="1">Catalyzes the 2-thiolation of uridine at the wobble position (U34) of mitochondrial tRNA(Lys), tRNA(Glu) and tRNA(Gln). Required for the formation of 5-taurinomethyl-2-thiouridine (tm5s2U) of mitochondrial tRNA(Lys), tRNA(Glu), and tRNA(Gln) at the wobble position. ATP is required to activate the C2 atom of the wobble base.</text>
</comment>
<evidence type="ECO:0000256" key="4">
    <source>
        <dbReference type="ARBA" id="ARBA00022555"/>
    </source>
</evidence>
<dbReference type="Pfam" id="PF20258">
    <property type="entry name" value="tRNA_Me_trans_C"/>
    <property type="match status" value="1"/>
</dbReference>
<dbReference type="GO" id="GO:0005739">
    <property type="term" value="C:mitochondrion"/>
    <property type="evidence" value="ECO:0007669"/>
    <property type="project" value="TreeGrafter"/>
</dbReference>
<dbReference type="OrthoDB" id="3685at2759"/>
<evidence type="ECO:0000256" key="3">
    <source>
        <dbReference type="ARBA" id="ARBA00011953"/>
    </source>
</evidence>
<evidence type="ECO:0000313" key="14">
    <source>
        <dbReference type="EMBL" id="MBW0550329.1"/>
    </source>
</evidence>
<evidence type="ECO:0000256" key="2">
    <source>
        <dbReference type="ARBA" id="ARBA00006191"/>
    </source>
</evidence>
<dbReference type="Pfam" id="PF03054">
    <property type="entry name" value="tRNA_Me_trans"/>
    <property type="match status" value="1"/>
</dbReference>
<evidence type="ECO:0000256" key="7">
    <source>
        <dbReference type="ARBA" id="ARBA00022741"/>
    </source>
</evidence>
<organism evidence="14 15">
    <name type="scientific">Austropuccinia psidii MF-1</name>
    <dbReference type="NCBI Taxonomy" id="1389203"/>
    <lineage>
        <taxon>Eukaryota</taxon>
        <taxon>Fungi</taxon>
        <taxon>Dikarya</taxon>
        <taxon>Basidiomycota</taxon>
        <taxon>Pucciniomycotina</taxon>
        <taxon>Pucciniomycetes</taxon>
        <taxon>Pucciniales</taxon>
        <taxon>Sphaerophragmiaceae</taxon>
        <taxon>Austropuccinia</taxon>
    </lineage>
</organism>
<dbReference type="GO" id="GO:0005524">
    <property type="term" value="F:ATP binding"/>
    <property type="evidence" value="ECO:0007669"/>
    <property type="project" value="UniProtKB-KW"/>
</dbReference>
<keyword evidence="5" id="KW-0808">Transferase</keyword>
<dbReference type="EC" id="2.8.1.14" evidence="3"/>
<evidence type="ECO:0000259" key="12">
    <source>
        <dbReference type="Pfam" id="PF20258"/>
    </source>
</evidence>
<dbReference type="FunFam" id="2.30.30.280:FF:000001">
    <property type="entry name" value="tRNA-specific 2-thiouridylase MnmA"/>
    <property type="match status" value="1"/>
</dbReference>
<dbReference type="InterPro" id="IPR046885">
    <property type="entry name" value="MnmA-like_C"/>
</dbReference>
<dbReference type="SUPFAM" id="SSF52402">
    <property type="entry name" value="Adenine nucleotide alpha hydrolases-like"/>
    <property type="match status" value="1"/>
</dbReference>
<keyword evidence="15" id="KW-1185">Reference proteome</keyword>
<dbReference type="InterPro" id="IPR023382">
    <property type="entry name" value="MnmA-like_central_sf"/>
</dbReference>
<reference evidence="14" key="1">
    <citation type="submission" date="2021-03" db="EMBL/GenBank/DDBJ databases">
        <title>Draft genome sequence of rust myrtle Austropuccinia psidii MF-1, a brazilian biotype.</title>
        <authorList>
            <person name="Quecine M.C."/>
            <person name="Pachon D.M.R."/>
            <person name="Bonatelli M.L."/>
            <person name="Correr F.H."/>
            <person name="Franceschini L.M."/>
            <person name="Leite T.F."/>
            <person name="Margarido G.R.A."/>
            <person name="Almeida C.A."/>
            <person name="Ferrarezi J.A."/>
            <person name="Labate C.A."/>
        </authorList>
    </citation>
    <scope>NUCLEOTIDE SEQUENCE</scope>
    <source>
        <strain evidence="14">MF-1</strain>
    </source>
</reference>
<evidence type="ECO:0000256" key="10">
    <source>
        <dbReference type="ARBA" id="ARBA00023157"/>
    </source>
</evidence>
<dbReference type="AlphaFoldDB" id="A0A9Q3IUU0"/>
<dbReference type="InterPro" id="IPR014729">
    <property type="entry name" value="Rossmann-like_a/b/a_fold"/>
</dbReference>
<evidence type="ECO:0000259" key="13">
    <source>
        <dbReference type="Pfam" id="PF20259"/>
    </source>
</evidence>
<evidence type="ECO:0000313" key="15">
    <source>
        <dbReference type="Proteomes" id="UP000765509"/>
    </source>
</evidence>
<dbReference type="InterPro" id="IPR046884">
    <property type="entry name" value="MnmA-like_central"/>
</dbReference>
<protein>
    <recommendedName>
        <fullName evidence="3">tRNA-5-taurinomethyluridine 2-sulfurtransferase</fullName>
        <ecNumber evidence="3">2.8.1.14</ecNumber>
    </recommendedName>
</protein>
<dbReference type="GO" id="GO:0000049">
    <property type="term" value="F:tRNA binding"/>
    <property type="evidence" value="ECO:0007669"/>
    <property type="project" value="UniProtKB-KW"/>
</dbReference>
<comment type="similarity">
    <text evidence="2">Belongs to the MnmA/TRMU family.</text>
</comment>
<keyword evidence="10" id="KW-1015">Disulfide bond</keyword>
<dbReference type="EMBL" id="AVOT02055861">
    <property type="protein sequence ID" value="MBW0550329.1"/>
    <property type="molecule type" value="Genomic_DNA"/>
</dbReference>
<comment type="catalytic activity">
    <reaction evidence="11">
        <text>5-taurinomethyluridine(34) in tRNA + S-sulfanyl-L-cysteinyl-[protein] + AH2 + ATP = 5-taurinomethyl-2-thiouridine(34) in tRNA + L-cysteinyl-[protein] + A + AMP + diphosphate + H(+)</text>
        <dbReference type="Rhea" id="RHEA:47040"/>
        <dbReference type="Rhea" id="RHEA-COMP:10131"/>
        <dbReference type="Rhea" id="RHEA-COMP:11726"/>
        <dbReference type="Rhea" id="RHEA-COMP:11732"/>
        <dbReference type="Rhea" id="RHEA-COMP:11733"/>
        <dbReference type="ChEBI" id="CHEBI:13193"/>
        <dbReference type="ChEBI" id="CHEBI:15378"/>
        <dbReference type="ChEBI" id="CHEBI:17499"/>
        <dbReference type="ChEBI" id="CHEBI:29950"/>
        <dbReference type="ChEBI" id="CHEBI:30616"/>
        <dbReference type="ChEBI" id="CHEBI:33019"/>
        <dbReference type="ChEBI" id="CHEBI:61963"/>
        <dbReference type="ChEBI" id="CHEBI:87171"/>
        <dbReference type="ChEBI" id="CHEBI:87172"/>
        <dbReference type="ChEBI" id="CHEBI:456215"/>
        <dbReference type="EC" id="2.8.1.14"/>
    </reaction>
</comment>
<dbReference type="Pfam" id="PF20259">
    <property type="entry name" value="tRNA_Me_trans_M"/>
    <property type="match status" value="1"/>
</dbReference>
<name>A0A9Q3IUU0_9BASI</name>
<feature type="domain" description="tRNA-specific 2-thiouridylase MnmA-like C-terminal" evidence="12">
    <location>
        <begin position="389"/>
        <end position="454"/>
    </location>
</feature>
<keyword evidence="8" id="KW-0067">ATP-binding</keyword>
<dbReference type="PANTHER" id="PTHR11933">
    <property type="entry name" value="TRNA 5-METHYLAMINOMETHYL-2-THIOURIDYLATE -METHYLTRANSFERASE"/>
    <property type="match status" value="1"/>
</dbReference>
<keyword evidence="7" id="KW-0547">Nucleotide-binding</keyword>
<keyword evidence="9" id="KW-0694">RNA-binding</keyword>
<evidence type="ECO:0000256" key="6">
    <source>
        <dbReference type="ARBA" id="ARBA00022694"/>
    </source>
</evidence>
<dbReference type="Gene3D" id="2.40.30.10">
    <property type="entry name" value="Translation factors"/>
    <property type="match status" value="1"/>
</dbReference>
<dbReference type="Gene3D" id="3.40.50.620">
    <property type="entry name" value="HUPs"/>
    <property type="match status" value="1"/>
</dbReference>
<keyword evidence="6" id="KW-0819">tRNA processing</keyword>
<dbReference type="GO" id="GO:0002143">
    <property type="term" value="P:tRNA wobble position uridine thiolation"/>
    <property type="evidence" value="ECO:0007669"/>
    <property type="project" value="TreeGrafter"/>
</dbReference>
<dbReference type="InterPro" id="IPR004506">
    <property type="entry name" value="MnmA-like"/>
</dbReference>
<keyword evidence="4" id="KW-0820">tRNA-binding</keyword>
<dbReference type="NCBIfam" id="TIGR00420">
    <property type="entry name" value="trmU"/>
    <property type="match status" value="1"/>
</dbReference>
<evidence type="ECO:0000256" key="5">
    <source>
        <dbReference type="ARBA" id="ARBA00022679"/>
    </source>
</evidence>
<evidence type="ECO:0000256" key="9">
    <source>
        <dbReference type="ARBA" id="ARBA00022884"/>
    </source>
</evidence>
<accession>A0A9Q3IUU0</accession>
<gene>
    <name evidence="14" type="ORF">O181_090044</name>
</gene>
<proteinExistence type="inferred from homology"/>
<feature type="domain" description="tRNA-specific 2-thiouridylase MnmA-like central" evidence="13">
    <location>
        <begin position="294"/>
        <end position="354"/>
    </location>
</feature>
<dbReference type="Gene3D" id="2.30.30.280">
    <property type="entry name" value="Adenine nucleotide alpha hydrolases-like domains"/>
    <property type="match status" value="1"/>
</dbReference>
<evidence type="ECO:0000256" key="1">
    <source>
        <dbReference type="ARBA" id="ARBA00003986"/>
    </source>
</evidence>
<dbReference type="Proteomes" id="UP000765509">
    <property type="component" value="Unassembled WGS sequence"/>
</dbReference>